<keyword evidence="9" id="KW-1185">Reference proteome</keyword>
<dbReference type="GO" id="GO:0005634">
    <property type="term" value="C:nucleus"/>
    <property type="evidence" value="ECO:0007669"/>
    <property type="project" value="UniProtKB-SubCell"/>
</dbReference>
<evidence type="ECO:0000256" key="2">
    <source>
        <dbReference type="ARBA" id="ARBA00023015"/>
    </source>
</evidence>
<evidence type="ECO:0000256" key="6">
    <source>
        <dbReference type="SAM" id="MobiDB-lite"/>
    </source>
</evidence>
<dbReference type="Gene3D" id="1.20.5.170">
    <property type="match status" value="1"/>
</dbReference>
<comment type="caution">
    <text evidence="8">The sequence shown here is derived from an EMBL/GenBank/DDBJ whole genome shotgun (WGS) entry which is preliminary data.</text>
</comment>
<feature type="coiled-coil region" evidence="5">
    <location>
        <begin position="295"/>
        <end position="329"/>
    </location>
</feature>
<dbReference type="GO" id="GO:0003700">
    <property type="term" value="F:DNA-binding transcription factor activity"/>
    <property type="evidence" value="ECO:0007669"/>
    <property type="project" value="InterPro"/>
</dbReference>
<reference evidence="8 9" key="2">
    <citation type="submission" date="2020-04" db="EMBL/GenBank/DDBJ databases">
        <title>Genome sequencing and assembly of multiple isolates from the Colletotrichum gloeosporioides species complex.</title>
        <authorList>
            <person name="Gan P."/>
            <person name="Shirasu K."/>
        </authorList>
    </citation>
    <scope>NUCLEOTIDE SEQUENCE [LARGE SCALE GENOMIC DNA]</scope>
    <source>
        <strain evidence="8 9">Nara gc5</strain>
    </source>
</reference>
<evidence type="ECO:0000256" key="5">
    <source>
        <dbReference type="SAM" id="Coils"/>
    </source>
</evidence>
<evidence type="ECO:0000313" key="8">
    <source>
        <dbReference type="EMBL" id="KAF4488615.1"/>
    </source>
</evidence>
<dbReference type="RefSeq" id="XP_066009395.1">
    <property type="nucleotide sequence ID" value="XM_066151114.1"/>
</dbReference>
<evidence type="ECO:0000313" key="9">
    <source>
        <dbReference type="Proteomes" id="UP000011096"/>
    </source>
</evidence>
<feature type="compositionally biased region" description="Low complexity" evidence="6">
    <location>
        <begin position="211"/>
        <end position="224"/>
    </location>
</feature>
<accession>A0A7J6JGE8</accession>
<dbReference type="GeneID" id="43612919"/>
<dbReference type="PANTHER" id="PTHR19304">
    <property type="entry name" value="CYCLIC-AMP RESPONSE ELEMENT BINDING PROTEIN"/>
    <property type="match status" value="1"/>
</dbReference>
<organism evidence="8 9">
    <name type="scientific">Colletotrichum fructicola (strain Nara gc5)</name>
    <name type="common">Anthracnose fungus</name>
    <name type="synonym">Colletotrichum gloeosporioides (strain Nara gc5)</name>
    <dbReference type="NCBI Taxonomy" id="1213859"/>
    <lineage>
        <taxon>Eukaryota</taxon>
        <taxon>Fungi</taxon>
        <taxon>Dikarya</taxon>
        <taxon>Ascomycota</taxon>
        <taxon>Pezizomycotina</taxon>
        <taxon>Sordariomycetes</taxon>
        <taxon>Hypocreomycetidae</taxon>
        <taxon>Glomerellales</taxon>
        <taxon>Glomerellaceae</taxon>
        <taxon>Colletotrichum</taxon>
        <taxon>Colletotrichum gloeosporioides species complex</taxon>
    </lineage>
</organism>
<dbReference type="PROSITE" id="PS50217">
    <property type="entry name" value="BZIP"/>
    <property type="match status" value="1"/>
</dbReference>
<comment type="subcellular location">
    <subcellularLocation>
        <location evidence="1">Nucleus</location>
    </subcellularLocation>
</comment>
<dbReference type="AlphaFoldDB" id="A0A7J6JGE8"/>
<feature type="compositionally biased region" description="Polar residues" evidence="6">
    <location>
        <begin position="155"/>
        <end position="165"/>
    </location>
</feature>
<dbReference type="SUPFAM" id="SSF57959">
    <property type="entry name" value="Leucine zipper domain"/>
    <property type="match status" value="1"/>
</dbReference>
<keyword evidence="2" id="KW-0805">Transcription regulation</keyword>
<dbReference type="Pfam" id="PF00170">
    <property type="entry name" value="bZIP_1"/>
    <property type="match status" value="1"/>
</dbReference>
<keyword evidence="5" id="KW-0175">Coiled coil</keyword>
<feature type="region of interest" description="Disordered" evidence="6">
    <location>
        <begin position="198"/>
        <end position="273"/>
    </location>
</feature>
<dbReference type="SMART" id="SM00338">
    <property type="entry name" value="BRLZ"/>
    <property type="match status" value="1"/>
</dbReference>
<feature type="compositionally biased region" description="Polar residues" evidence="6">
    <location>
        <begin position="386"/>
        <end position="395"/>
    </location>
</feature>
<dbReference type="EMBL" id="ANPB02000002">
    <property type="protein sequence ID" value="KAF4488615.1"/>
    <property type="molecule type" value="Genomic_DNA"/>
</dbReference>
<proteinExistence type="predicted"/>
<feature type="compositionally biased region" description="Polar residues" evidence="6">
    <location>
        <begin position="225"/>
        <end position="240"/>
    </location>
</feature>
<dbReference type="InterPro" id="IPR046347">
    <property type="entry name" value="bZIP_sf"/>
</dbReference>
<dbReference type="InParanoid" id="A0A7J6JGE8"/>
<keyword evidence="4" id="KW-0539">Nucleus</keyword>
<reference evidence="8 9" key="1">
    <citation type="submission" date="2012-08" db="EMBL/GenBank/DDBJ databases">
        <authorList>
            <person name="Gan P.H.P."/>
            <person name="Ikeda K."/>
            <person name="Irieda H."/>
            <person name="Narusaka M."/>
            <person name="O'Connell R.J."/>
            <person name="Narusaka Y."/>
            <person name="Takano Y."/>
            <person name="Kubo Y."/>
            <person name="Shirasu K."/>
        </authorList>
    </citation>
    <scope>NUCLEOTIDE SEQUENCE [LARGE SCALE GENOMIC DNA]</scope>
    <source>
        <strain evidence="8 9">Nara gc5</strain>
    </source>
</reference>
<evidence type="ECO:0000256" key="1">
    <source>
        <dbReference type="ARBA" id="ARBA00004123"/>
    </source>
</evidence>
<evidence type="ECO:0000259" key="7">
    <source>
        <dbReference type="PROSITE" id="PS50217"/>
    </source>
</evidence>
<sequence length="428" mass="48021">MILATVENYGQILQRHPKLWLLILCRNPVRTTLIEIGGNITPALRKLVLDSAPSFPKSSKRTYALRNGLCTFNHRQVHGGVEIVKGPHRFPRIPRSSHFRYPLRTSTIVLTIDPVSVLVLLSCRPLSLLEAYLIGDQPRSLLPPESLPIQAPEAHTSSPTMSQNPSVYMPMPSAWDPMMSTMPAMYGNHQAHYTTKQEPVDDRPTLMHVPSTSKSSSRTDSTSSMLTQTSTKSSRTTMPSGVSPPRKRGRKGKAPVQDNNNIHDDGDGDGEKRNKFLERNRIAASKCRQKKKEWVTDLQETKQGLESQHAQLQMEYNGLVDQVTRMKNELMSHANCNDPNINLWLENEARRFVQSSAERVKKQSIDASRGVGDRPLDMGPGYRPSIDSQMSLISPTRSERAMTSMSSRSASSMDFNYDHMPDSVFEQA</sequence>
<feature type="domain" description="BZIP" evidence="7">
    <location>
        <begin position="270"/>
        <end position="333"/>
    </location>
</feature>
<feature type="compositionally biased region" description="Low complexity" evidence="6">
    <location>
        <begin position="401"/>
        <end position="413"/>
    </location>
</feature>
<protein>
    <submittedName>
        <fullName evidence="8">Basic leucine zipper (BZIP) transcription factor atfB</fullName>
    </submittedName>
</protein>
<evidence type="ECO:0000256" key="4">
    <source>
        <dbReference type="ARBA" id="ARBA00023242"/>
    </source>
</evidence>
<dbReference type="InterPro" id="IPR004827">
    <property type="entry name" value="bZIP"/>
</dbReference>
<dbReference type="OrthoDB" id="295274at2759"/>
<keyword evidence="3" id="KW-0804">Transcription</keyword>
<dbReference type="PROSITE" id="PS00036">
    <property type="entry name" value="BZIP_BASIC"/>
    <property type="match status" value="1"/>
</dbReference>
<dbReference type="CDD" id="cd14687">
    <property type="entry name" value="bZIP_ATF2"/>
    <property type="match status" value="1"/>
</dbReference>
<dbReference type="InterPro" id="IPR051027">
    <property type="entry name" value="bZIP_transcription_factors"/>
</dbReference>
<feature type="compositionally biased region" description="Basic and acidic residues" evidence="6">
    <location>
        <begin position="261"/>
        <end position="273"/>
    </location>
</feature>
<evidence type="ECO:0000256" key="3">
    <source>
        <dbReference type="ARBA" id="ARBA00023163"/>
    </source>
</evidence>
<gene>
    <name evidence="8" type="primary">atfB</name>
    <name evidence="8" type="ORF">CGGC5_v003343</name>
</gene>
<name>A0A7J6JGE8_COLFN</name>
<feature type="region of interest" description="Disordered" evidence="6">
    <location>
        <begin position="144"/>
        <end position="165"/>
    </location>
</feature>
<feature type="region of interest" description="Disordered" evidence="6">
    <location>
        <begin position="361"/>
        <end position="428"/>
    </location>
</feature>
<dbReference type="Proteomes" id="UP000011096">
    <property type="component" value="Unassembled WGS sequence"/>
</dbReference>